<proteinExistence type="predicted"/>
<gene>
    <name evidence="1" type="ORF">DARMORV10_C09P35770.1</name>
</gene>
<reference evidence="1" key="1">
    <citation type="submission" date="2021-01" db="EMBL/GenBank/DDBJ databases">
        <authorList>
            <consortium name="Genoscope - CEA"/>
            <person name="William W."/>
        </authorList>
    </citation>
    <scope>NUCLEOTIDE SEQUENCE</scope>
</reference>
<evidence type="ECO:0000313" key="1">
    <source>
        <dbReference type="EMBL" id="CAF1745371.1"/>
    </source>
</evidence>
<protein>
    <submittedName>
        <fullName evidence="1">(rape) hypothetical protein</fullName>
    </submittedName>
</protein>
<sequence>MVVTIVRIESIDGSLSVYDSPVPSSSVSFTLVSEVRVIDLGREDSAWKKVKREEKKRGWAEKRGKWYWTEEETRMD</sequence>
<accession>A0A816IZZ9</accession>
<dbReference type="Proteomes" id="UP001295469">
    <property type="component" value="Chromosome C09"/>
</dbReference>
<name>A0A816IZZ9_BRANA</name>
<dbReference type="EMBL" id="HG994373">
    <property type="protein sequence ID" value="CAF1745371.1"/>
    <property type="molecule type" value="Genomic_DNA"/>
</dbReference>
<organism evidence="1">
    <name type="scientific">Brassica napus</name>
    <name type="common">Rape</name>
    <dbReference type="NCBI Taxonomy" id="3708"/>
    <lineage>
        <taxon>Eukaryota</taxon>
        <taxon>Viridiplantae</taxon>
        <taxon>Streptophyta</taxon>
        <taxon>Embryophyta</taxon>
        <taxon>Tracheophyta</taxon>
        <taxon>Spermatophyta</taxon>
        <taxon>Magnoliopsida</taxon>
        <taxon>eudicotyledons</taxon>
        <taxon>Gunneridae</taxon>
        <taxon>Pentapetalae</taxon>
        <taxon>rosids</taxon>
        <taxon>malvids</taxon>
        <taxon>Brassicales</taxon>
        <taxon>Brassicaceae</taxon>
        <taxon>Brassiceae</taxon>
        <taxon>Brassica</taxon>
    </lineage>
</organism>
<dbReference type="AlphaFoldDB" id="A0A816IZZ9"/>